<dbReference type="Pfam" id="PF13503">
    <property type="entry name" value="DUF4123"/>
    <property type="match status" value="1"/>
</dbReference>
<dbReference type="InterPro" id="IPR025391">
    <property type="entry name" value="DUF4123"/>
</dbReference>
<dbReference type="RefSeq" id="WP_146427547.1">
    <property type="nucleotide sequence ID" value="NZ_VFIP01000069.1"/>
</dbReference>
<dbReference type="EMBL" id="VFIP01000069">
    <property type="protein sequence ID" value="TWR81667.1"/>
    <property type="molecule type" value="Genomic_DNA"/>
</dbReference>
<evidence type="ECO:0000313" key="3">
    <source>
        <dbReference type="Proteomes" id="UP000317901"/>
    </source>
</evidence>
<sequence>MTSDPLNPQQWLTKNPLRPGESLYAVISSTSDADPLAAYRKRCGFEQAIALWANTPYADWLPVMPYLLSLTPDSGFLQWVAETDADDWGWLAVSTAAPELITEHLCGLTQVLMPASEAVFFRFWDGRHWLPILQHLSTAATDVLPVFDRYWINGQPVAIGQGAARPAQSFPWWEVPQNLLNTLADKDLTNVINNLMLWLKETRAELYFSTPESVVRQKVEHFVTFSDASQDVDNQRFIAYIQQELGR</sequence>
<name>A0A5C5PRY2_9PSED</name>
<organism evidence="2 3">
    <name type="scientific">Pseudomonas saxonica</name>
    <dbReference type="NCBI Taxonomy" id="2600598"/>
    <lineage>
        <taxon>Bacteria</taxon>
        <taxon>Pseudomonadati</taxon>
        <taxon>Pseudomonadota</taxon>
        <taxon>Gammaproteobacteria</taxon>
        <taxon>Pseudomonadales</taxon>
        <taxon>Pseudomonadaceae</taxon>
        <taxon>Pseudomonas</taxon>
    </lineage>
</organism>
<proteinExistence type="predicted"/>
<evidence type="ECO:0000313" key="2">
    <source>
        <dbReference type="EMBL" id="TWR81667.1"/>
    </source>
</evidence>
<reference evidence="2 3" key="1">
    <citation type="submission" date="2019-06" db="EMBL/GenBank/DDBJ databases">
        <title>Pseudomonas bimorpha sp. nov. isolated from bovine raw milk and skim milk concentrate.</title>
        <authorList>
            <person name="Hofmann K."/>
            <person name="Huptas C."/>
            <person name="Doll E."/>
            <person name="Scherer S."/>
            <person name="Wenning M."/>
        </authorList>
    </citation>
    <scope>NUCLEOTIDE SEQUENCE [LARGE SCALE GENOMIC DNA]</scope>
    <source>
        <strain evidence="2 3">DSM 108990</strain>
    </source>
</reference>
<dbReference type="AlphaFoldDB" id="A0A5C5PRY2"/>
<evidence type="ECO:0000259" key="1">
    <source>
        <dbReference type="Pfam" id="PF13503"/>
    </source>
</evidence>
<comment type="caution">
    <text evidence="2">The sequence shown here is derived from an EMBL/GenBank/DDBJ whole genome shotgun (WGS) entry which is preliminary data.</text>
</comment>
<protein>
    <submittedName>
        <fullName evidence="2">DUF4123 domain-containing protein</fullName>
    </submittedName>
</protein>
<dbReference type="OrthoDB" id="955748at2"/>
<accession>A0A5C5PRY2</accession>
<gene>
    <name evidence="2" type="ORF">FJD37_22130</name>
</gene>
<feature type="domain" description="DUF4123" evidence="1">
    <location>
        <begin position="23"/>
        <end position="138"/>
    </location>
</feature>
<dbReference type="Proteomes" id="UP000317901">
    <property type="component" value="Unassembled WGS sequence"/>
</dbReference>